<feature type="transmembrane region" description="Helical" evidence="13">
    <location>
        <begin position="653"/>
        <end position="674"/>
    </location>
</feature>
<dbReference type="PROSITE" id="PS50259">
    <property type="entry name" value="G_PROTEIN_RECEP_F3_4"/>
    <property type="match status" value="1"/>
</dbReference>
<keyword evidence="7" id="KW-0297">G-protein coupled receptor</keyword>
<evidence type="ECO:0000256" key="5">
    <source>
        <dbReference type="ARBA" id="ARBA00022729"/>
    </source>
</evidence>
<keyword evidence="3" id="KW-1003">Cell membrane</keyword>
<feature type="compositionally biased region" description="Polar residues" evidence="12">
    <location>
        <begin position="891"/>
        <end position="913"/>
    </location>
</feature>
<dbReference type="EMBL" id="AFYH01007423">
    <property type="status" value="NOT_ANNOTATED_CDS"/>
    <property type="molecule type" value="Genomic_DNA"/>
</dbReference>
<feature type="signal peptide" evidence="14">
    <location>
        <begin position="1"/>
        <end position="24"/>
    </location>
</feature>
<keyword evidence="8 13" id="KW-0472">Membrane</keyword>
<feature type="transmembrane region" description="Helical" evidence="13">
    <location>
        <begin position="839"/>
        <end position="861"/>
    </location>
</feature>
<dbReference type="SUPFAM" id="SSF53822">
    <property type="entry name" value="Periplasmic binding protein-like I"/>
    <property type="match status" value="1"/>
</dbReference>
<evidence type="ECO:0000313" key="17">
    <source>
        <dbReference type="Proteomes" id="UP000008672"/>
    </source>
</evidence>
<dbReference type="InterPro" id="IPR028082">
    <property type="entry name" value="Peripla_BP_I"/>
</dbReference>
<evidence type="ECO:0000256" key="4">
    <source>
        <dbReference type="ARBA" id="ARBA00022692"/>
    </source>
</evidence>
<dbReference type="GeneTree" id="ENSGT00940000160473"/>
<keyword evidence="4 13" id="KW-0812">Transmembrane</keyword>
<proteinExistence type="inferred from homology"/>
<evidence type="ECO:0000256" key="8">
    <source>
        <dbReference type="ARBA" id="ARBA00023136"/>
    </source>
</evidence>
<dbReference type="CDD" id="cd06364">
    <property type="entry name" value="PBP1_CaSR"/>
    <property type="match status" value="1"/>
</dbReference>
<evidence type="ECO:0000256" key="10">
    <source>
        <dbReference type="ARBA" id="ARBA00023180"/>
    </source>
</evidence>
<comment type="subcellular location">
    <subcellularLocation>
        <location evidence="1">Cell membrane</location>
        <topology evidence="1">Multi-pass membrane protein</topology>
    </subcellularLocation>
</comment>
<reference evidence="17" key="1">
    <citation type="submission" date="2011-08" db="EMBL/GenBank/DDBJ databases">
        <title>The draft genome of Latimeria chalumnae.</title>
        <authorList>
            <person name="Di Palma F."/>
            <person name="Alfoldi J."/>
            <person name="Johnson J."/>
            <person name="Berlin A."/>
            <person name="Gnerre S."/>
            <person name="Jaffe D."/>
            <person name="MacCallum I."/>
            <person name="Young S."/>
            <person name="Walker B.J."/>
            <person name="Lander E."/>
            <person name="Lindblad-Toh K."/>
        </authorList>
    </citation>
    <scope>NUCLEOTIDE SEQUENCE [LARGE SCALE GENOMIC DNA]</scope>
    <source>
        <strain evidence="17">Wild caught</strain>
    </source>
</reference>
<dbReference type="PANTHER" id="PTHR24061:SF1">
    <property type="entry name" value="VOMERONASAL 2, RECEPTOR 2-RELATED"/>
    <property type="match status" value="1"/>
</dbReference>
<dbReference type="HOGENOM" id="CLU_005389_1_0_1"/>
<keyword evidence="5 14" id="KW-0732">Signal</keyword>
<dbReference type="Pfam" id="PF01094">
    <property type="entry name" value="ANF_receptor"/>
    <property type="match status" value="1"/>
</dbReference>
<dbReference type="GO" id="GO:0004930">
    <property type="term" value="F:G protein-coupled receptor activity"/>
    <property type="evidence" value="ECO:0007669"/>
    <property type="project" value="UniProtKB-KW"/>
</dbReference>
<dbReference type="OMA" id="INWQVNS"/>
<dbReference type="GO" id="GO:0004984">
    <property type="term" value="F:olfactory receptor activity"/>
    <property type="evidence" value="ECO:0007669"/>
    <property type="project" value="Ensembl"/>
</dbReference>
<evidence type="ECO:0000256" key="7">
    <source>
        <dbReference type="ARBA" id="ARBA00023040"/>
    </source>
</evidence>
<evidence type="ECO:0000256" key="1">
    <source>
        <dbReference type="ARBA" id="ARBA00004651"/>
    </source>
</evidence>
<protein>
    <submittedName>
        <fullName evidence="16">Vomeronasal 2, receptor 1</fullName>
    </submittedName>
</protein>
<dbReference type="InterPro" id="IPR038550">
    <property type="entry name" value="GPCR_3_9-Cys_sf"/>
</dbReference>
<feature type="transmembrane region" description="Helical" evidence="13">
    <location>
        <begin position="733"/>
        <end position="756"/>
    </location>
</feature>
<keyword evidence="9" id="KW-0675">Receptor</keyword>
<reference evidence="16" key="3">
    <citation type="submission" date="2025-09" db="UniProtKB">
        <authorList>
            <consortium name="Ensembl"/>
        </authorList>
    </citation>
    <scope>IDENTIFICATION</scope>
</reference>
<keyword evidence="10" id="KW-0325">Glycoprotein</keyword>
<dbReference type="Ensembl" id="ENSLACT00000009708.1">
    <property type="protein sequence ID" value="ENSLACP00000009634.1"/>
    <property type="gene ID" value="ENSLACG00000008495.1"/>
</dbReference>
<dbReference type="PANTHER" id="PTHR24061">
    <property type="entry name" value="CALCIUM-SENSING RECEPTOR-RELATED"/>
    <property type="match status" value="1"/>
</dbReference>
<keyword evidence="6 13" id="KW-1133">Transmembrane helix</keyword>
<evidence type="ECO:0000256" key="3">
    <source>
        <dbReference type="ARBA" id="ARBA00022475"/>
    </source>
</evidence>
<reference evidence="16" key="2">
    <citation type="submission" date="2025-08" db="UniProtKB">
        <authorList>
            <consortium name="Ensembl"/>
        </authorList>
    </citation>
    <scope>IDENTIFICATION</scope>
</reference>
<dbReference type="InterPro" id="IPR000337">
    <property type="entry name" value="GPCR_3"/>
</dbReference>
<name>H3AJ13_LATCH</name>
<feature type="domain" description="G-protein coupled receptors family 3 profile" evidence="15">
    <location>
        <begin position="616"/>
        <end position="883"/>
    </location>
</feature>
<organism evidence="16 17">
    <name type="scientific">Latimeria chalumnae</name>
    <name type="common">Coelacanth</name>
    <dbReference type="NCBI Taxonomy" id="7897"/>
    <lineage>
        <taxon>Eukaryota</taxon>
        <taxon>Metazoa</taxon>
        <taxon>Chordata</taxon>
        <taxon>Craniata</taxon>
        <taxon>Vertebrata</taxon>
        <taxon>Euteleostomi</taxon>
        <taxon>Coelacanthiformes</taxon>
        <taxon>Coelacanthidae</taxon>
        <taxon>Latimeria</taxon>
    </lineage>
</organism>
<feature type="transmembrane region" description="Helical" evidence="13">
    <location>
        <begin position="813"/>
        <end position="833"/>
    </location>
</feature>
<dbReference type="EMBL" id="AFYH01007425">
    <property type="status" value="NOT_ANNOTATED_CDS"/>
    <property type="molecule type" value="Genomic_DNA"/>
</dbReference>
<dbReference type="AlphaFoldDB" id="H3AJ13"/>
<feature type="transmembrane region" description="Helical" evidence="13">
    <location>
        <begin position="686"/>
        <end position="708"/>
    </location>
</feature>
<evidence type="ECO:0000256" key="13">
    <source>
        <dbReference type="SAM" id="Phobius"/>
    </source>
</evidence>
<dbReference type="Gene3D" id="3.40.50.2300">
    <property type="match status" value="2"/>
</dbReference>
<gene>
    <name evidence="16" type="primary">LOC102347675</name>
</gene>
<dbReference type="PRINTS" id="PR00248">
    <property type="entry name" value="GPCRMGR"/>
</dbReference>
<evidence type="ECO:0000256" key="12">
    <source>
        <dbReference type="SAM" id="MobiDB-lite"/>
    </source>
</evidence>
<dbReference type="FunFam" id="3.40.50.2300:FF:000016">
    <property type="entry name" value="Taste 1 receptor member 2"/>
    <property type="match status" value="1"/>
</dbReference>
<feature type="transmembrane region" description="Helical" evidence="13">
    <location>
        <begin position="615"/>
        <end position="641"/>
    </location>
</feature>
<dbReference type="FunFam" id="2.10.50.30:FF:000002">
    <property type="entry name" value="Vomeronasal 2 receptor, h1"/>
    <property type="match status" value="1"/>
</dbReference>
<dbReference type="Gene3D" id="2.10.50.30">
    <property type="entry name" value="GPCR, family 3, nine cysteines domain"/>
    <property type="match status" value="1"/>
</dbReference>
<dbReference type="InterPro" id="IPR000068">
    <property type="entry name" value="GPCR_3_Ca_sens_rcpt-rel"/>
</dbReference>
<sequence length="913" mass="101269">QTKMKLDHFLRFLVFLWVSLIISASPTCKLKGKFNLNGFQEATGSHLVLGGMFPIHFRIISSNASSTTVPESEECEGFNFRTFRWVRAMMFAINEINNRKDILPNINLGYTIYDSCFTISKAVEGTLTYLTGQDEAVPNYRCSAGAPLAALIGAGGSALSIATARILGLYYFPQVAYSSSCSVLSDKFQFPSFLRTIPNDNFQSRAMARLIVSFGWTWVGTIAADDDYGKYGIKLFKEEVEKVGVCISFSETLPKVYSMEKILKVVHTIKASTANIIVVFSSETDFNPLIEEIVNHNMTGKTWIASEAWSTSALISRPEYSSTLGGTIGFAIRRAEIKGFKDFLHTINPRTSSDKLVHEFWQRAFNCTLPNSLLTINKTSSNNNSTQSRIHNIPPFSENLCTGNEKLDDIGNTYSDVTQLRLTYSVYKAVYTAAYALHNLQACEEGSGPFVNGTCANILDFEPWQLMYYLKHVNFSTHGEVVRFDSSGDVNATYDIINWLRNPDGSVSYVNIGHYDSTVPLEHQMTVDNGSIFWNNDETEVPRSVCSESCLPGTRKGIRQGEPVCCFDCILCADGEITNETDSRECIQCPEDYWSNANKDECVKKLVEYLAFEEALGITLIALSVFGACIALSIVVVFIIYRDTALVKANDRELSFLIQLALAIIILSSIVFIGKPARWSCMTRQVLLALAFALCLSCVMGKAVLLMLTAKAAKAKSSENTDKELLKPLYQKLIAFTGTIIQGIICTIYLVLIPPYPIKNTASQNIKIILECNEGSVIFLCCVFGYDVLLALLCFIFAFIGRKLPDNFNEAKFMTFAMLVFFIVWISFVPAYLSTRGKFMVAVEIFAILASSFGLLGCLFVPKCYIIILKPERNTEELVRGKPTGNDKSAPPSSVSLTSEANSTTISTVPVDE</sequence>
<dbReference type="Proteomes" id="UP000008672">
    <property type="component" value="Unassembled WGS sequence"/>
</dbReference>
<evidence type="ECO:0000313" key="16">
    <source>
        <dbReference type="Ensembl" id="ENSLACP00000009634.1"/>
    </source>
</evidence>
<feature type="transmembrane region" description="Helical" evidence="13">
    <location>
        <begin position="776"/>
        <end position="801"/>
    </location>
</feature>
<evidence type="ECO:0000256" key="14">
    <source>
        <dbReference type="SAM" id="SignalP"/>
    </source>
</evidence>
<dbReference type="Pfam" id="PF00003">
    <property type="entry name" value="7tm_3"/>
    <property type="match status" value="1"/>
</dbReference>
<evidence type="ECO:0000256" key="11">
    <source>
        <dbReference type="ARBA" id="ARBA00023224"/>
    </source>
</evidence>
<dbReference type="FunFam" id="3.40.50.2300:FF:000067">
    <property type="entry name" value="Olfactory receptor C family, h1"/>
    <property type="match status" value="1"/>
</dbReference>
<dbReference type="InterPro" id="IPR017978">
    <property type="entry name" value="GPCR_3_C"/>
</dbReference>
<keyword evidence="17" id="KW-1185">Reference proteome</keyword>
<dbReference type="eggNOG" id="KOG1056">
    <property type="taxonomic scope" value="Eukaryota"/>
</dbReference>
<evidence type="ECO:0000259" key="15">
    <source>
        <dbReference type="PROSITE" id="PS50259"/>
    </source>
</evidence>
<comment type="similarity">
    <text evidence="2">Belongs to the G-protein coupled receptor 3 family.</text>
</comment>
<evidence type="ECO:0000256" key="9">
    <source>
        <dbReference type="ARBA" id="ARBA00023170"/>
    </source>
</evidence>
<accession>H3AJ13</accession>
<dbReference type="GO" id="GO:0005886">
    <property type="term" value="C:plasma membrane"/>
    <property type="evidence" value="ECO:0007669"/>
    <property type="project" value="UniProtKB-SubCell"/>
</dbReference>
<dbReference type="InterPro" id="IPR011500">
    <property type="entry name" value="GPCR_3_9-Cys_dom"/>
</dbReference>
<dbReference type="STRING" id="7897.ENSLACP00000009634"/>
<evidence type="ECO:0000256" key="2">
    <source>
        <dbReference type="ARBA" id="ARBA00007242"/>
    </source>
</evidence>
<dbReference type="PRINTS" id="PR00592">
    <property type="entry name" value="CASENSINGR"/>
</dbReference>
<feature type="chain" id="PRO_5003579961" evidence="14">
    <location>
        <begin position="25"/>
        <end position="913"/>
    </location>
</feature>
<dbReference type="Pfam" id="PF07562">
    <property type="entry name" value="NCD3G"/>
    <property type="match status" value="1"/>
</dbReference>
<keyword evidence="11" id="KW-0807">Transducer</keyword>
<dbReference type="EMBL" id="AFYH01007424">
    <property type="status" value="NOT_ANNOTATED_CDS"/>
    <property type="molecule type" value="Genomic_DNA"/>
</dbReference>
<dbReference type="InterPro" id="IPR001828">
    <property type="entry name" value="ANF_lig-bd_rcpt"/>
</dbReference>
<dbReference type="InParanoid" id="H3AJ13"/>
<feature type="region of interest" description="Disordered" evidence="12">
    <location>
        <begin position="878"/>
        <end position="913"/>
    </location>
</feature>
<evidence type="ECO:0000256" key="6">
    <source>
        <dbReference type="ARBA" id="ARBA00022989"/>
    </source>
</evidence>